<feature type="short sequence motif" description="'HIGH' region" evidence="10">
    <location>
        <begin position="124"/>
        <end position="134"/>
    </location>
</feature>
<keyword evidence="6 10" id="KW-0067">ATP-binding</keyword>
<dbReference type="InterPro" id="IPR036695">
    <property type="entry name" value="Arg-tRNA-synth_N_sf"/>
</dbReference>
<dbReference type="GO" id="GO:0004814">
    <property type="term" value="F:arginine-tRNA ligase activity"/>
    <property type="evidence" value="ECO:0007669"/>
    <property type="project" value="UniProtKB-UniRule"/>
</dbReference>
<comment type="subunit">
    <text evidence="10">Monomer.</text>
</comment>
<comment type="subcellular location">
    <subcellularLocation>
        <location evidence="1 10">Cytoplasm</location>
    </subcellularLocation>
</comment>
<feature type="domain" description="Arginyl tRNA synthetase N-terminal" evidence="14">
    <location>
        <begin position="5"/>
        <end position="88"/>
    </location>
</feature>
<dbReference type="GO" id="GO:0006420">
    <property type="term" value="P:arginyl-tRNA aminoacylation"/>
    <property type="evidence" value="ECO:0007669"/>
    <property type="project" value="UniProtKB-UniRule"/>
</dbReference>
<feature type="domain" description="DALR anticodon binding" evidence="13">
    <location>
        <begin position="534"/>
        <end position="653"/>
    </location>
</feature>
<keyword evidence="7 10" id="KW-0648">Protein biosynthesis</keyword>
<evidence type="ECO:0000259" key="14">
    <source>
        <dbReference type="SMART" id="SM01016"/>
    </source>
</evidence>
<dbReference type="InterPro" id="IPR005148">
    <property type="entry name" value="Arg-tRNA-synth_N"/>
</dbReference>
<dbReference type="Pfam" id="PF03485">
    <property type="entry name" value="Arg_tRNA_synt_N"/>
    <property type="match status" value="1"/>
</dbReference>
<dbReference type="SMART" id="SM00836">
    <property type="entry name" value="DALR_1"/>
    <property type="match status" value="1"/>
</dbReference>
<evidence type="ECO:0000256" key="11">
    <source>
        <dbReference type="RuleBase" id="RU363038"/>
    </source>
</evidence>
<evidence type="ECO:0000256" key="9">
    <source>
        <dbReference type="ARBA" id="ARBA00049339"/>
    </source>
</evidence>
<dbReference type="PANTHER" id="PTHR11956:SF5">
    <property type="entry name" value="ARGININE--TRNA LIGASE, CYTOPLASMIC"/>
    <property type="match status" value="1"/>
</dbReference>
<dbReference type="CDD" id="cd07956">
    <property type="entry name" value="Anticodon_Ia_Arg"/>
    <property type="match status" value="1"/>
</dbReference>
<dbReference type="SUPFAM" id="SSF55190">
    <property type="entry name" value="Arginyl-tRNA synthetase (ArgRS), N-terminal 'additional' domain"/>
    <property type="match status" value="1"/>
</dbReference>
<evidence type="ECO:0000256" key="3">
    <source>
        <dbReference type="ARBA" id="ARBA00022490"/>
    </source>
</evidence>
<evidence type="ECO:0000256" key="6">
    <source>
        <dbReference type="ARBA" id="ARBA00022840"/>
    </source>
</evidence>
<dbReference type="NCBIfam" id="TIGR00456">
    <property type="entry name" value="argS"/>
    <property type="match status" value="1"/>
</dbReference>
<accession>A0A517T865</accession>
<dbReference type="InterPro" id="IPR035684">
    <property type="entry name" value="ArgRS_core"/>
</dbReference>
<evidence type="ECO:0000256" key="12">
    <source>
        <dbReference type="SAM" id="Coils"/>
    </source>
</evidence>
<dbReference type="Pfam" id="PF05746">
    <property type="entry name" value="DALR_1"/>
    <property type="match status" value="1"/>
</dbReference>
<dbReference type="GO" id="GO:0005737">
    <property type="term" value="C:cytoplasm"/>
    <property type="evidence" value="ECO:0007669"/>
    <property type="project" value="UniProtKB-SubCell"/>
</dbReference>
<evidence type="ECO:0000256" key="4">
    <source>
        <dbReference type="ARBA" id="ARBA00022598"/>
    </source>
</evidence>
<dbReference type="PRINTS" id="PR01038">
    <property type="entry name" value="TRNASYNTHARG"/>
</dbReference>
<dbReference type="KEGG" id="chya:V22_17980"/>
<protein>
    <recommendedName>
        <fullName evidence="10">Arginine--tRNA ligase</fullName>
        <ecNumber evidence="10">6.1.1.19</ecNumber>
    </recommendedName>
    <alternativeName>
        <fullName evidence="10">Arginyl-tRNA synthetase</fullName>
        <shortName evidence="10">ArgRS</shortName>
    </alternativeName>
</protein>
<dbReference type="RefSeq" id="WP_145261835.1">
    <property type="nucleotide sequence ID" value="NZ_CP036316.1"/>
</dbReference>
<keyword evidence="16" id="KW-1185">Reference proteome</keyword>
<dbReference type="InterPro" id="IPR008909">
    <property type="entry name" value="DALR_anticod-bd"/>
</dbReference>
<evidence type="ECO:0000313" key="16">
    <source>
        <dbReference type="Proteomes" id="UP000319976"/>
    </source>
</evidence>
<dbReference type="EMBL" id="CP036316">
    <property type="protein sequence ID" value="QDT64563.1"/>
    <property type="molecule type" value="Genomic_DNA"/>
</dbReference>
<dbReference type="AlphaFoldDB" id="A0A517T865"/>
<organism evidence="15 16">
    <name type="scientific">Calycomorphotria hydatis</name>
    <dbReference type="NCBI Taxonomy" id="2528027"/>
    <lineage>
        <taxon>Bacteria</taxon>
        <taxon>Pseudomonadati</taxon>
        <taxon>Planctomycetota</taxon>
        <taxon>Planctomycetia</taxon>
        <taxon>Planctomycetales</taxon>
        <taxon>Planctomycetaceae</taxon>
        <taxon>Calycomorphotria</taxon>
    </lineage>
</organism>
<dbReference type="SMART" id="SM01016">
    <property type="entry name" value="Arg_tRNA_synt_N"/>
    <property type="match status" value="1"/>
</dbReference>
<dbReference type="FunFam" id="1.10.730.10:FF:000008">
    <property type="entry name" value="Arginine--tRNA ligase"/>
    <property type="match status" value="1"/>
</dbReference>
<dbReference type="EC" id="6.1.1.19" evidence="10"/>
<evidence type="ECO:0000256" key="5">
    <source>
        <dbReference type="ARBA" id="ARBA00022741"/>
    </source>
</evidence>
<dbReference type="SUPFAM" id="SSF47323">
    <property type="entry name" value="Anticodon-binding domain of a subclass of class I aminoacyl-tRNA synthetases"/>
    <property type="match status" value="1"/>
</dbReference>
<dbReference type="InterPro" id="IPR001412">
    <property type="entry name" value="aa-tRNA-synth_I_CS"/>
</dbReference>
<dbReference type="OrthoDB" id="9805987at2"/>
<dbReference type="Gene3D" id="3.40.50.620">
    <property type="entry name" value="HUPs"/>
    <property type="match status" value="1"/>
</dbReference>
<dbReference type="Pfam" id="PF00750">
    <property type="entry name" value="tRNA-synt_1d"/>
    <property type="match status" value="2"/>
</dbReference>
<comment type="similarity">
    <text evidence="2 10 11">Belongs to the class-I aminoacyl-tRNA synthetase family.</text>
</comment>
<evidence type="ECO:0000256" key="2">
    <source>
        <dbReference type="ARBA" id="ARBA00005594"/>
    </source>
</evidence>
<dbReference type="Gene3D" id="1.10.730.10">
    <property type="entry name" value="Isoleucyl-tRNA Synthetase, Domain 1"/>
    <property type="match status" value="1"/>
</dbReference>
<proteinExistence type="inferred from homology"/>
<keyword evidence="12" id="KW-0175">Coiled coil</keyword>
<dbReference type="PANTHER" id="PTHR11956">
    <property type="entry name" value="ARGINYL-TRNA SYNTHETASE"/>
    <property type="match status" value="1"/>
</dbReference>
<dbReference type="SUPFAM" id="SSF52374">
    <property type="entry name" value="Nucleotidylyl transferase"/>
    <property type="match status" value="1"/>
</dbReference>
<feature type="coiled-coil region" evidence="12">
    <location>
        <begin position="244"/>
        <end position="271"/>
    </location>
</feature>
<evidence type="ECO:0000256" key="7">
    <source>
        <dbReference type="ARBA" id="ARBA00022917"/>
    </source>
</evidence>
<comment type="catalytic activity">
    <reaction evidence="9 10">
        <text>tRNA(Arg) + L-arginine + ATP = L-arginyl-tRNA(Arg) + AMP + diphosphate</text>
        <dbReference type="Rhea" id="RHEA:20301"/>
        <dbReference type="Rhea" id="RHEA-COMP:9658"/>
        <dbReference type="Rhea" id="RHEA-COMP:9673"/>
        <dbReference type="ChEBI" id="CHEBI:30616"/>
        <dbReference type="ChEBI" id="CHEBI:32682"/>
        <dbReference type="ChEBI" id="CHEBI:33019"/>
        <dbReference type="ChEBI" id="CHEBI:78442"/>
        <dbReference type="ChEBI" id="CHEBI:78513"/>
        <dbReference type="ChEBI" id="CHEBI:456215"/>
        <dbReference type="EC" id="6.1.1.19"/>
    </reaction>
</comment>
<keyword evidence="4 10" id="KW-0436">Ligase</keyword>
<evidence type="ECO:0000313" key="15">
    <source>
        <dbReference type="EMBL" id="QDT64563.1"/>
    </source>
</evidence>
<dbReference type="CDD" id="cd00671">
    <property type="entry name" value="ArgRS_core"/>
    <property type="match status" value="1"/>
</dbReference>
<dbReference type="Gene3D" id="3.30.1360.70">
    <property type="entry name" value="Arginyl tRNA synthetase N-terminal domain"/>
    <property type="match status" value="1"/>
</dbReference>
<reference evidence="15 16" key="1">
    <citation type="submission" date="2019-02" db="EMBL/GenBank/DDBJ databases">
        <title>Deep-cultivation of Planctomycetes and their phenomic and genomic characterization uncovers novel biology.</title>
        <authorList>
            <person name="Wiegand S."/>
            <person name="Jogler M."/>
            <person name="Boedeker C."/>
            <person name="Pinto D."/>
            <person name="Vollmers J."/>
            <person name="Rivas-Marin E."/>
            <person name="Kohn T."/>
            <person name="Peeters S.H."/>
            <person name="Heuer A."/>
            <person name="Rast P."/>
            <person name="Oberbeckmann S."/>
            <person name="Bunk B."/>
            <person name="Jeske O."/>
            <person name="Meyerdierks A."/>
            <person name="Storesund J.E."/>
            <person name="Kallscheuer N."/>
            <person name="Luecker S."/>
            <person name="Lage O.M."/>
            <person name="Pohl T."/>
            <person name="Merkel B.J."/>
            <person name="Hornburger P."/>
            <person name="Mueller R.-W."/>
            <person name="Bruemmer F."/>
            <person name="Labrenz M."/>
            <person name="Spormann A.M."/>
            <person name="Op den Camp H."/>
            <person name="Overmann J."/>
            <person name="Amann R."/>
            <person name="Jetten M.S.M."/>
            <person name="Mascher T."/>
            <person name="Medema M.H."/>
            <person name="Devos D.P."/>
            <person name="Kaster A.-K."/>
            <person name="Ovreas L."/>
            <person name="Rohde M."/>
            <person name="Galperin M.Y."/>
            <person name="Jogler C."/>
        </authorList>
    </citation>
    <scope>NUCLEOTIDE SEQUENCE [LARGE SCALE GENOMIC DNA]</scope>
    <source>
        <strain evidence="15 16">V22</strain>
    </source>
</reference>
<dbReference type="InterPro" id="IPR001278">
    <property type="entry name" value="Arg-tRNA-ligase"/>
</dbReference>
<dbReference type="InterPro" id="IPR009080">
    <property type="entry name" value="tRNAsynth_Ia_anticodon-bd"/>
</dbReference>
<evidence type="ECO:0000256" key="8">
    <source>
        <dbReference type="ARBA" id="ARBA00023146"/>
    </source>
</evidence>
<keyword evidence="8 10" id="KW-0030">Aminoacyl-tRNA synthetase</keyword>
<gene>
    <name evidence="10 15" type="primary">argS</name>
    <name evidence="15" type="ORF">V22_17980</name>
</gene>
<evidence type="ECO:0000259" key="13">
    <source>
        <dbReference type="SMART" id="SM00836"/>
    </source>
</evidence>
<evidence type="ECO:0000256" key="10">
    <source>
        <dbReference type="HAMAP-Rule" id="MF_00123"/>
    </source>
</evidence>
<keyword evidence="5 10" id="KW-0547">Nucleotide-binding</keyword>
<dbReference type="GO" id="GO:0005524">
    <property type="term" value="F:ATP binding"/>
    <property type="evidence" value="ECO:0007669"/>
    <property type="project" value="UniProtKB-UniRule"/>
</dbReference>
<dbReference type="PROSITE" id="PS00178">
    <property type="entry name" value="AA_TRNA_LIGASE_I"/>
    <property type="match status" value="1"/>
</dbReference>
<dbReference type="HAMAP" id="MF_00123">
    <property type="entry name" value="Arg_tRNA_synth"/>
    <property type="match status" value="1"/>
</dbReference>
<sequence>MDFLAELKTRFDEALQPYAEDREQYLGMIKVSQDAKFGDFQANFAMPLAKVAGQKPRDIAAEIIERVDLSGLCEPPEVAGPGFINLRISDDRLQSETAKLIEDDRVGVAATESPRKIVVDFSAPNVAKPMHVGHLRSTVIGESICRVLRFLGHNVIGDNHIGDWGTQFGMIIYGYKNFLNHQAFEEEPVAELARLYRLVNQLSDYHATKAKLPGLKTRLVEQEQTLAESEANADANDKAARKKLGKMKSDLGALREEIQSAEAKLAHVENSEELAPLAAAHPNIAENARGETAKLHVGDPENQKLWEQFLPACLEALNRVYERLGVHFDEMLGESYFQPLLAEVVKDLEQKGLAEESDGAVVIFSDEHAAPFIIRKKDGAFLYATTDLATIKYRVEEWSADEILYVVDKRQSQHFEQLFDAAKRWGYDNVEFRHINFGTILGEDRRPFKTRSGDTVGLESLIDEAVVRSRQIVDENEEAKPDDLKIPVDERDRIAEIVGIGGIKYADLKHNRDSDYVFSWDKMLAMNGDTATYMQYAYARVCGILRKGGISIDELRSSSADLVLEHPHERALALQLNRFSEAITGVVRDYRPNVLTDYLFETAGRFSSFYDSCSVLKAESEELRRSRLLLCDLTARVMRQGLELLGIETSDRM</sequence>
<keyword evidence="3 10" id="KW-0963">Cytoplasm</keyword>
<dbReference type="InterPro" id="IPR014729">
    <property type="entry name" value="Rossmann-like_a/b/a_fold"/>
</dbReference>
<evidence type="ECO:0000256" key="1">
    <source>
        <dbReference type="ARBA" id="ARBA00004496"/>
    </source>
</evidence>
<dbReference type="Proteomes" id="UP000319976">
    <property type="component" value="Chromosome"/>
</dbReference>
<name>A0A517T865_9PLAN</name>